<sequence>MFTLLFDLRQSFRSLLRSPGFLITTTLCLALGIGANLAVISHVDRLVLRPLPYPDSGRLAVIQPMDNQTGEIGPMTMADFLDVQAQTTGGPGKGFQAMAACTSRNRTLTGLGEPLRVDVGMVTADFFGLLGVKPALGRVVFRPDEEVLPATVGILRHDFWMSHFHGDPGALGRTVVLDGKAVQVVGVLPAGFRFHERIQDSKIFTPEATPFAGRNNRGMGTFLAIGRLRADVPFQQAQTEAHVAAGRIGASVGNPRFDLRVSSLLEQAAAEFKQVLLTFQGAVAVVLLITCFNVAGLQLVRDMARRRELAIRQALGAGQGQLGRLFLAESLVLAGLGGGLGIGLSYYLQQALGWLMKDISPIPVEAQLYPALVVAALALSLLTGLGLAFLSWFMARRSHLMEALRAGSRGGHARGHWRMLKGLVVAEVALSVMLLMGAGLLIHTLLNLRNTNPGFEAEHVLTVNVPLPPQKYTQDLQKIFLEQLELSLKAIPGVQEVGVNDTLPFVKAVNAGYARLVPPGPDGSSTDGAIHSRAHVVSPGYFQAMGIPILTGRTFQPAEPRGCILSRSLAAKLWPGADPIGRPVYFGPPEPFTVSAVVGDTAEHDVSKKEDPQFYLSAGVQRLFEGPVVVVKVAGAPIRYAAQVKAAIRALDLDLALPEPRPLKDILRENLATQAMASVLFFAFGVLALLLSAVGLYGVLAQIALQRRRDIGIRMSLGATRVQVVAEILAGAGGMVGLGLILGSVFGWGMGRALAQWLYGLSQAGPLIYLGVLALLVPAALLACLMPALRAARVNPAEVLRSE</sequence>
<feature type="transmembrane region" description="Helical" evidence="7">
    <location>
        <begin position="282"/>
        <end position="304"/>
    </location>
</feature>
<evidence type="ECO:0000256" key="6">
    <source>
        <dbReference type="ARBA" id="ARBA00038076"/>
    </source>
</evidence>
<evidence type="ECO:0000313" key="10">
    <source>
        <dbReference type="EMBL" id="GLH73487.1"/>
    </source>
</evidence>
<evidence type="ECO:0000256" key="3">
    <source>
        <dbReference type="ARBA" id="ARBA00022692"/>
    </source>
</evidence>
<feature type="transmembrane region" description="Helical" evidence="7">
    <location>
        <begin position="768"/>
        <end position="789"/>
    </location>
</feature>
<dbReference type="InterPro" id="IPR025857">
    <property type="entry name" value="MacB_PCD"/>
</dbReference>
<comment type="similarity">
    <text evidence="6">Belongs to the ABC-4 integral membrane protein family.</text>
</comment>
<comment type="subcellular location">
    <subcellularLocation>
        <location evidence="1">Cell membrane</location>
        <topology evidence="1">Multi-pass membrane protein</topology>
    </subcellularLocation>
</comment>
<keyword evidence="5 7" id="KW-0472">Membrane</keyword>
<keyword evidence="11" id="KW-1185">Reference proteome</keyword>
<dbReference type="Pfam" id="PF02687">
    <property type="entry name" value="FtsX"/>
    <property type="match status" value="2"/>
</dbReference>
<evidence type="ECO:0000256" key="7">
    <source>
        <dbReference type="SAM" id="Phobius"/>
    </source>
</evidence>
<dbReference type="NCBIfam" id="TIGR03434">
    <property type="entry name" value="ADOP"/>
    <property type="match status" value="1"/>
</dbReference>
<dbReference type="InterPro" id="IPR017800">
    <property type="entry name" value="ADOP"/>
</dbReference>
<evidence type="ECO:0000259" key="8">
    <source>
        <dbReference type="Pfam" id="PF02687"/>
    </source>
</evidence>
<feature type="domain" description="MacB-like periplasmic core" evidence="9">
    <location>
        <begin position="428"/>
        <end position="650"/>
    </location>
</feature>
<evidence type="ECO:0000256" key="1">
    <source>
        <dbReference type="ARBA" id="ARBA00004651"/>
    </source>
</evidence>
<dbReference type="PANTHER" id="PTHR30572:SF4">
    <property type="entry name" value="ABC TRANSPORTER PERMEASE YTRF"/>
    <property type="match status" value="1"/>
</dbReference>
<dbReference type="EMBL" id="BSDE01000003">
    <property type="protein sequence ID" value="GLH73487.1"/>
    <property type="molecule type" value="Genomic_DNA"/>
</dbReference>
<evidence type="ECO:0000256" key="5">
    <source>
        <dbReference type="ARBA" id="ARBA00023136"/>
    </source>
</evidence>
<gene>
    <name evidence="10" type="ORF">GETHLI_19890</name>
</gene>
<feature type="transmembrane region" description="Helical" evidence="7">
    <location>
        <begin position="724"/>
        <end position="748"/>
    </location>
</feature>
<dbReference type="Proteomes" id="UP001165069">
    <property type="component" value="Unassembled WGS sequence"/>
</dbReference>
<dbReference type="RefSeq" id="WP_285574645.1">
    <property type="nucleotide sequence ID" value="NZ_BSDE01000003.1"/>
</dbReference>
<feature type="transmembrane region" description="Helical" evidence="7">
    <location>
        <begin position="423"/>
        <end position="446"/>
    </location>
</feature>
<dbReference type="InterPro" id="IPR003838">
    <property type="entry name" value="ABC3_permease_C"/>
</dbReference>
<evidence type="ECO:0008006" key="12">
    <source>
        <dbReference type="Google" id="ProtNLM"/>
    </source>
</evidence>
<feature type="transmembrane region" description="Helical" evidence="7">
    <location>
        <begin position="368"/>
        <end position="395"/>
    </location>
</feature>
<protein>
    <recommendedName>
        <fullName evidence="12">ABC transporter permease</fullName>
    </recommendedName>
</protein>
<keyword evidence="2" id="KW-1003">Cell membrane</keyword>
<evidence type="ECO:0000256" key="2">
    <source>
        <dbReference type="ARBA" id="ARBA00022475"/>
    </source>
</evidence>
<evidence type="ECO:0000313" key="11">
    <source>
        <dbReference type="Proteomes" id="UP001165069"/>
    </source>
</evidence>
<evidence type="ECO:0000256" key="4">
    <source>
        <dbReference type="ARBA" id="ARBA00022989"/>
    </source>
</evidence>
<dbReference type="Pfam" id="PF12704">
    <property type="entry name" value="MacB_PCD"/>
    <property type="match status" value="2"/>
</dbReference>
<name>A0ABQ5QFR3_9BACT</name>
<feature type="domain" description="ABC3 transporter permease C-terminal" evidence="8">
    <location>
        <begin position="683"/>
        <end position="796"/>
    </location>
</feature>
<dbReference type="InterPro" id="IPR050250">
    <property type="entry name" value="Macrolide_Exporter_MacB"/>
</dbReference>
<proteinExistence type="inferred from homology"/>
<reference evidence="10 11" key="1">
    <citation type="journal article" date="2023" name="Antonie Van Leeuwenhoek">
        <title>Mesoterricola silvestris gen. nov., sp. nov., Mesoterricola sediminis sp. nov., Geothrix oryzae sp. nov., Geothrix edaphica sp. nov., Geothrix rubra sp. nov., and Geothrix limicola sp. nov., six novel members of Acidobacteriota isolated from soils.</title>
        <authorList>
            <person name="Itoh H."/>
            <person name="Sugisawa Y."/>
            <person name="Mise K."/>
            <person name="Xu Z."/>
            <person name="Kuniyasu M."/>
            <person name="Ushijima N."/>
            <person name="Kawano K."/>
            <person name="Kobayashi E."/>
            <person name="Shiratori Y."/>
            <person name="Masuda Y."/>
            <person name="Senoo K."/>
        </authorList>
    </citation>
    <scope>NUCLEOTIDE SEQUENCE [LARGE SCALE GENOMIC DNA]</scope>
    <source>
        <strain evidence="10 11">Red804</strain>
    </source>
</reference>
<feature type="transmembrane region" description="Helical" evidence="7">
    <location>
        <begin position="21"/>
        <end position="40"/>
    </location>
</feature>
<feature type="transmembrane region" description="Helical" evidence="7">
    <location>
        <begin position="679"/>
        <end position="703"/>
    </location>
</feature>
<keyword evidence="4 7" id="KW-1133">Transmembrane helix</keyword>
<feature type="transmembrane region" description="Helical" evidence="7">
    <location>
        <begin position="325"/>
        <end position="348"/>
    </location>
</feature>
<accession>A0ABQ5QFR3</accession>
<feature type="domain" description="MacB-like periplasmic core" evidence="9">
    <location>
        <begin position="23"/>
        <end position="211"/>
    </location>
</feature>
<evidence type="ECO:0000259" key="9">
    <source>
        <dbReference type="Pfam" id="PF12704"/>
    </source>
</evidence>
<feature type="domain" description="ABC3 transporter permease C-terminal" evidence="8">
    <location>
        <begin position="283"/>
        <end position="398"/>
    </location>
</feature>
<keyword evidence="3 7" id="KW-0812">Transmembrane</keyword>
<comment type="caution">
    <text evidence="10">The sequence shown here is derived from an EMBL/GenBank/DDBJ whole genome shotgun (WGS) entry which is preliminary data.</text>
</comment>
<dbReference type="PANTHER" id="PTHR30572">
    <property type="entry name" value="MEMBRANE COMPONENT OF TRANSPORTER-RELATED"/>
    <property type="match status" value="1"/>
</dbReference>
<organism evidence="10 11">
    <name type="scientific">Geothrix limicola</name>
    <dbReference type="NCBI Taxonomy" id="2927978"/>
    <lineage>
        <taxon>Bacteria</taxon>
        <taxon>Pseudomonadati</taxon>
        <taxon>Acidobacteriota</taxon>
        <taxon>Holophagae</taxon>
        <taxon>Holophagales</taxon>
        <taxon>Holophagaceae</taxon>
        <taxon>Geothrix</taxon>
    </lineage>
</organism>